<dbReference type="OrthoDB" id="9795923at2"/>
<dbReference type="HOGENOM" id="CLU_107144_2_1_5"/>
<proteinExistence type="predicted"/>
<keyword evidence="1" id="KW-0238">DNA-binding</keyword>
<dbReference type="STRING" id="1029756.W911_16430"/>
<dbReference type="Proteomes" id="UP000018542">
    <property type="component" value="Chromosome"/>
</dbReference>
<dbReference type="PANTHER" id="PTHR33221:SF4">
    <property type="entry name" value="HTH-TYPE TRANSCRIPTIONAL REPRESSOR NSRR"/>
    <property type="match status" value="1"/>
</dbReference>
<gene>
    <name evidence="3" type="ORF">W911_16430</name>
</gene>
<feature type="compositionally biased region" description="Basic residues" evidence="2">
    <location>
        <begin position="141"/>
        <end position="150"/>
    </location>
</feature>
<dbReference type="EMBL" id="CP006912">
    <property type="protein sequence ID" value="AHB49635.1"/>
    <property type="molecule type" value="Genomic_DNA"/>
</dbReference>
<dbReference type="GO" id="GO:0003700">
    <property type="term" value="F:DNA-binding transcription factor activity"/>
    <property type="evidence" value="ECO:0007669"/>
    <property type="project" value="TreeGrafter"/>
</dbReference>
<evidence type="ECO:0000313" key="3">
    <source>
        <dbReference type="EMBL" id="AHB49635.1"/>
    </source>
</evidence>
<dbReference type="RefSeq" id="WP_023788584.1">
    <property type="nucleotide sequence ID" value="NC_022997.1"/>
</dbReference>
<sequence>MRLSKTTNYAIRILLDCAGAAPELVKVAEISERRDITLQNTFKIVHLLSRAGFIQAVRGRHGGVRLARPAAEIRIGDVVRSMEILRLEMETEDGAEGENQGQLAALDQLFDNALDAFISVLDEHTLEQMLKVQRPQAPRSVKPKTQRRTKAVAISGAATRRSRAQL</sequence>
<evidence type="ECO:0000313" key="4">
    <source>
        <dbReference type="Proteomes" id="UP000018542"/>
    </source>
</evidence>
<protein>
    <submittedName>
        <fullName evidence="3">Rrf2 family transcriptional regulator</fullName>
    </submittedName>
</protein>
<dbReference type="Pfam" id="PF02082">
    <property type="entry name" value="Rrf2"/>
    <property type="match status" value="1"/>
</dbReference>
<dbReference type="GO" id="GO:0005829">
    <property type="term" value="C:cytosol"/>
    <property type="evidence" value="ECO:0007669"/>
    <property type="project" value="TreeGrafter"/>
</dbReference>
<keyword evidence="4" id="KW-1185">Reference proteome</keyword>
<dbReference type="InterPro" id="IPR036388">
    <property type="entry name" value="WH-like_DNA-bd_sf"/>
</dbReference>
<dbReference type="InterPro" id="IPR036390">
    <property type="entry name" value="WH_DNA-bd_sf"/>
</dbReference>
<feature type="region of interest" description="Disordered" evidence="2">
    <location>
        <begin position="135"/>
        <end position="166"/>
    </location>
</feature>
<dbReference type="InterPro" id="IPR000944">
    <property type="entry name" value="Tscrpt_reg_Rrf2"/>
</dbReference>
<dbReference type="NCBIfam" id="TIGR00738">
    <property type="entry name" value="rrf2_super"/>
    <property type="match status" value="1"/>
</dbReference>
<dbReference type="Gene3D" id="1.10.10.10">
    <property type="entry name" value="Winged helix-like DNA-binding domain superfamily/Winged helix DNA-binding domain"/>
    <property type="match status" value="1"/>
</dbReference>
<organism evidence="3 4">
    <name type="scientific">Hyphomicrobium nitrativorans NL23</name>
    <dbReference type="NCBI Taxonomy" id="1029756"/>
    <lineage>
        <taxon>Bacteria</taxon>
        <taxon>Pseudomonadati</taxon>
        <taxon>Pseudomonadota</taxon>
        <taxon>Alphaproteobacteria</taxon>
        <taxon>Hyphomicrobiales</taxon>
        <taxon>Hyphomicrobiaceae</taxon>
        <taxon>Hyphomicrobium</taxon>
    </lineage>
</organism>
<dbReference type="PATRIC" id="fig|1029756.8.peg.3422"/>
<dbReference type="KEGG" id="hni:W911_16430"/>
<name>V5SHV8_9HYPH</name>
<dbReference type="SUPFAM" id="SSF46785">
    <property type="entry name" value="Winged helix' DNA-binding domain"/>
    <property type="match status" value="1"/>
</dbReference>
<dbReference type="AlphaFoldDB" id="V5SHV8"/>
<dbReference type="PANTHER" id="PTHR33221">
    <property type="entry name" value="WINGED HELIX-TURN-HELIX TRANSCRIPTIONAL REGULATOR, RRF2 FAMILY"/>
    <property type="match status" value="1"/>
</dbReference>
<reference evidence="3 4" key="1">
    <citation type="journal article" date="2014" name="Genome Announc.">
        <title>Complete Genome Sequence of Hyphomicrobium nitrativorans Strain NL23, a Denitrifying Bacterium Isolated from Biofilm of a Methanol-Fed Denitrification System Treating Seawater at the Montreal Biodome.</title>
        <authorList>
            <person name="Martineau C."/>
            <person name="Villeneuve C."/>
            <person name="Mauffrey F."/>
            <person name="Villemur R."/>
        </authorList>
    </citation>
    <scope>NUCLEOTIDE SEQUENCE [LARGE SCALE GENOMIC DNA]</scope>
    <source>
        <strain evidence="3">NL23</strain>
    </source>
</reference>
<accession>V5SHV8</accession>
<dbReference type="GO" id="GO:0003677">
    <property type="term" value="F:DNA binding"/>
    <property type="evidence" value="ECO:0007669"/>
    <property type="project" value="UniProtKB-KW"/>
</dbReference>
<evidence type="ECO:0000256" key="1">
    <source>
        <dbReference type="ARBA" id="ARBA00023125"/>
    </source>
</evidence>
<evidence type="ECO:0000256" key="2">
    <source>
        <dbReference type="SAM" id="MobiDB-lite"/>
    </source>
</evidence>
<dbReference type="PROSITE" id="PS51197">
    <property type="entry name" value="HTH_RRF2_2"/>
    <property type="match status" value="1"/>
</dbReference>